<protein>
    <recommendedName>
        <fullName evidence="2">DUF4393 domain-containing protein</fullName>
    </recommendedName>
</protein>
<evidence type="ECO:0008006" key="2">
    <source>
        <dbReference type="Google" id="ProtNLM"/>
    </source>
</evidence>
<organism evidence="1">
    <name type="scientific">uncultured Dysgonomonas sp</name>
    <dbReference type="NCBI Taxonomy" id="206096"/>
    <lineage>
        <taxon>Bacteria</taxon>
        <taxon>Pseudomonadati</taxon>
        <taxon>Bacteroidota</taxon>
        <taxon>Bacteroidia</taxon>
        <taxon>Bacteroidales</taxon>
        <taxon>Dysgonomonadaceae</taxon>
        <taxon>Dysgonomonas</taxon>
        <taxon>environmental samples</taxon>
    </lineage>
</organism>
<dbReference type="Pfam" id="PF14337">
    <property type="entry name" value="Abi_alpha"/>
    <property type="match status" value="1"/>
</dbReference>
<sequence>MVQKFFEQLPIDEIYKDLFQPGMKKAGEALATVVDGANLILLPLKLLNEKSRIYFKKNIELYSDKINKVEDLTLIQVPQYVGLPVIDKLTYLNQGDLANAFINLLSKASFEETLVFVHPAYIDILNRMSADEAIILSQIKDEECIPYIDINVRKNRKISDSETGINALRQKTEALMDNNCGDFELIKYLTGMEKDLNLNYPNNINIYLENLMLNGLLFYKKSYNRERVSVYQKLEEQYKEDIDNATLIINELYEKETKYKAEIIIQYGELRFTELGKGFLKVCIQDISENPIDQK</sequence>
<dbReference type="InterPro" id="IPR025506">
    <property type="entry name" value="Abi_alpha"/>
</dbReference>
<accession>A0A212J413</accession>
<reference evidence="1" key="1">
    <citation type="submission" date="2016-04" db="EMBL/GenBank/DDBJ databases">
        <authorList>
            <person name="Evans L.H."/>
            <person name="Alamgir A."/>
            <person name="Owens N."/>
            <person name="Weber N.D."/>
            <person name="Virtaneva K."/>
            <person name="Barbian K."/>
            <person name="Babar A."/>
            <person name="Rosenke K."/>
        </authorList>
    </citation>
    <scope>NUCLEOTIDE SEQUENCE</scope>
    <source>
        <strain evidence="1">86-1</strain>
    </source>
</reference>
<evidence type="ECO:0000313" key="1">
    <source>
        <dbReference type="EMBL" id="SBV94196.1"/>
    </source>
</evidence>
<proteinExistence type="predicted"/>
<dbReference type="Gene3D" id="3.30.110.190">
    <property type="match status" value="1"/>
</dbReference>
<dbReference type="RefSeq" id="WP_296938927.1">
    <property type="nucleotide sequence ID" value="NZ_LT599032.1"/>
</dbReference>
<dbReference type="AlphaFoldDB" id="A0A212J413"/>
<gene>
    <name evidence="1" type="ORF">KL86DYS1_11069</name>
</gene>
<dbReference type="EMBL" id="FLUM01000001">
    <property type="protein sequence ID" value="SBV94196.1"/>
    <property type="molecule type" value="Genomic_DNA"/>
</dbReference>
<name>A0A212J413_9BACT</name>